<dbReference type="AlphaFoldDB" id="A0A0B1S072"/>
<evidence type="ECO:0000256" key="2">
    <source>
        <dbReference type="ARBA" id="ARBA00022840"/>
    </source>
</evidence>
<evidence type="ECO:0000256" key="1">
    <source>
        <dbReference type="ARBA" id="ARBA00022741"/>
    </source>
</evidence>
<accession>A0A0B1S072</accession>
<protein>
    <recommendedName>
        <fullName evidence="3">ABC transporter domain-containing protein</fullName>
    </recommendedName>
</protein>
<gene>
    <name evidence="4" type="ORF">OESDEN_21654</name>
</gene>
<organism evidence="4 5">
    <name type="scientific">Oesophagostomum dentatum</name>
    <name type="common">Nodular worm</name>
    <dbReference type="NCBI Taxonomy" id="61180"/>
    <lineage>
        <taxon>Eukaryota</taxon>
        <taxon>Metazoa</taxon>
        <taxon>Ecdysozoa</taxon>
        <taxon>Nematoda</taxon>
        <taxon>Chromadorea</taxon>
        <taxon>Rhabditida</taxon>
        <taxon>Rhabditina</taxon>
        <taxon>Rhabditomorpha</taxon>
        <taxon>Strongyloidea</taxon>
        <taxon>Strongylidae</taxon>
        <taxon>Oesophagostomum</taxon>
    </lineage>
</organism>
<name>A0A0B1S072_OESDE</name>
<dbReference type="GO" id="GO:0016020">
    <property type="term" value="C:membrane"/>
    <property type="evidence" value="ECO:0007669"/>
    <property type="project" value="TreeGrafter"/>
</dbReference>
<keyword evidence="5" id="KW-1185">Reference proteome</keyword>
<dbReference type="InterPro" id="IPR003439">
    <property type="entry name" value="ABC_transporter-like_ATP-bd"/>
</dbReference>
<dbReference type="PANTHER" id="PTHR24223">
    <property type="entry name" value="ATP-BINDING CASSETTE SUB-FAMILY C"/>
    <property type="match status" value="1"/>
</dbReference>
<dbReference type="InterPro" id="IPR027417">
    <property type="entry name" value="P-loop_NTPase"/>
</dbReference>
<proteinExistence type="predicted"/>
<dbReference type="Gene3D" id="3.40.50.300">
    <property type="entry name" value="P-loop containing nucleotide triphosphate hydrolases"/>
    <property type="match status" value="1"/>
</dbReference>
<dbReference type="SUPFAM" id="SSF52540">
    <property type="entry name" value="P-loop containing nucleoside triphosphate hydrolases"/>
    <property type="match status" value="1"/>
</dbReference>
<dbReference type="PANTHER" id="PTHR24223:SF415">
    <property type="entry name" value="FI20190P1"/>
    <property type="match status" value="1"/>
</dbReference>
<dbReference type="InterPro" id="IPR050173">
    <property type="entry name" value="ABC_transporter_C-like"/>
</dbReference>
<keyword evidence="2" id="KW-0067">ATP-binding</keyword>
<feature type="domain" description="ABC transporter" evidence="3">
    <location>
        <begin position="11"/>
        <end position="48"/>
    </location>
</feature>
<dbReference type="Proteomes" id="UP000053660">
    <property type="component" value="Unassembled WGS sequence"/>
</dbReference>
<evidence type="ECO:0000313" key="5">
    <source>
        <dbReference type="Proteomes" id="UP000053660"/>
    </source>
</evidence>
<dbReference type="GO" id="GO:0016887">
    <property type="term" value="F:ATP hydrolysis activity"/>
    <property type="evidence" value="ECO:0007669"/>
    <property type="project" value="InterPro"/>
</dbReference>
<dbReference type="GO" id="GO:0042626">
    <property type="term" value="F:ATPase-coupled transmembrane transporter activity"/>
    <property type="evidence" value="ECO:0007669"/>
    <property type="project" value="TreeGrafter"/>
</dbReference>
<evidence type="ECO:0000259" key="3">
    <source>
        <dbReference type="Pfam" id="PF00005"/>
    </source>
</evidence>
<keyword evidence="1" id="KW-0547">Nucleotide-binding</keyword>
<dbReference type="Pfam" id="PF00005">
    <property type="entry name" value="ABC_tran"/>
    <property type="match status" value="1"/>
</dbReference>
<reference evidence="4 5" key="1">
    <citation type="submission" date="2014-03" db="EMBL/GenBank/DDBJ databases">
        <title>Draft genome of the hookworm Oesophagostomum dentatum.</title>
        <authorList>
            <person name="Mitreva M."/>
        </authorList>
    </citation>
    <scope>NUCLEOTIDE SEQUENCE [LARGE SCALE GENOMIC DNA]</scope>
    <source>
        <strain evidence="4 5">OD-Hann</strain>
    </source>
</reference>
<evidence type="ECO:0000313" key="4">
    <source>
        <dbReference type="EMBL" id="KHJ78723.1"/>
    </source>
</evidence>
<dbReference type="OrthoDB" id="6500128at2759"/>
<dbReference type="GO" id="GO:0005524">
    <property type="term" value="F:ATP binding"/>
    <property type="evidence" value="ECO:0007669"/>
    <property type="project" value="UniProtKB-KW"/>
</dbReference>
<dbReference type="EMBL" id="KN609477">
    <property type="protein sequence ID" value="KHJ78723.1"/>
    <property type="molecule type" value="Genomic_DNA"/>
</dbReference>
<sequence length="72" mass="7857">MVSKQKDGLLTEIEEGGKNISLGERQLLCLCRSLLEGGEILILDEATASLDHATQQLVNEVTEIHSSSQLFC</sequence>